<dbReference type="AlphaFoldDB" id="A0A426YIC6"/>
<sequence length="55" mass="6158">MSLEPFARSLLPPPSRNRVLFSFFIPALFLSLSPNPFGSLLLGFDFVAMCCFRCS</sequence>
<dbReference type="Proteomes" id="UP000287651">
    <property type="component" value="Unassembled WGS sequence"/>
</dbReference>
<name>A0A426YIC6_ENSVE</name>
<dbReference type="EMBL" id="AMZH03012205">
    <property type="protein sequence ID" value="RRT51473.1"/>
    <property type="molecule type" value="Genomic_DNA"/>
</dbReference>
<proteinExistence type="predicted"/>
<evidence type="ECO:0000313" key="2">
    <source>
        <dbReference type="Proteomes" id="UP000287651"/>
    </source>
</evidence>
<reference evidence="1 2" key="1">
    <citation type="journal article" date="2014" name="Agronomy (Basel)">
        <title>A Draft Genome Sequence for Ensete ventricosum, the Drought-Tolerant Tree Against Hunger.</title>
        <authorList>
            <person name="Harrison J."/>
            <person name="Moore K.A."/>
            <person name="Paszkiewicz K."/>
            <person name="Jones T."/>
            <person name="Grant M."/>
            <person name="Ambacheew D."/>
            <person name="Muzemil S."/>
            <person name="Studholme D.J."/>
        </authorList>
    </citation>
    <scope>NUCLEOTIDE SEQUENCE [LARGE SCALE GENOMIC DNA]</scope>
</reference>
<evidence type="ECO:0000313" key="1">
    <source>
        <dbReference type="EMBL" id="RRT51473.1"/>
    </source>
</evidence>
<comment type="caution">
    <text evidence="1">The sequence shown here is derived from an EMBL/GenBank/DDBJ whole genome shotgun (WGS) entry which is preliminary data.</text>
</comment>
<accession>A0A426YIC6</accession>
<protein>
    <submittedName>
        <fullName evidence="1">Uncharacterized protein</fullName>
    </submittedName>
</protein>
<gene>
    <name evidence="1" type="ORF">B296_00041815</name>
</gene>
<organism evidence="1 2">
    <name type="scientific">Ensete ventricosum</name>
    <name type="common">Abyssinian banana</name>
    <name type="synonym">Musa ensete</name>
    <dbReference type="NCBI Taxonomy" id="4639"/>
    <lineage>
        <taxon>Eukaryota</taxon>
        <taxon>Viridiplantae</taxon>
        <taxon>Streptophyta</taxon>
        <taxon>Embryophyta</taxon>
        <taxon>Tracheophyta</taxon>
        <taxon>Spermatophyta</taxon>
        <taxon>Magnoliopsida</taxon>
        <taxon>Liliopsida</taxon>
        <taxon>Zingiberales</taxon>
        <taxon>Musaceae</taxon>
        <taxon>Ensete</taxon>
    </lineage>
</organism>